<dbReference type="AlphaFoldDB" id="A0A855SDN7"/>
<proteinExistence type="predicted"/>
<dbReference type="Pfam" id="PF10734">
    <property type="entry name" value="DUF2523"/>
    <property type="match status" value="1"/>
</dbReference>
<dbReference type="RefSeq" id="WP_045082081.1">
    <property type="nucleotide sequence ID" value="NZ_JZSY01000001.1"/>
</dbReference>
<name>A0A855SDN7_PHOAN</name>
<gene>
    <name evidence="1" type="ORF">C0W41_07755</name>
</gene>
<dbReference type="GeneID" id="61230256"/>
<protein>
    <submittedName>
        <fullName evidence="1">DUF2523 domain-containing protein</fullName>
    </submittedName>
</protein>
<dbReference type="Proteomes" id="UP000241440">
    <property type="component" value="Unassembled WGS sequence"/>
</dbReference>
<evidence type="ECO:0000313" key="1">
    <source>
        <dbReference type="EMBL" id="PSX07898.1"/>
    </source>
</evidence>
<evidence type="ECO:0000313" key="2">
    <source>
        <dbReference type="Proteomes" id="UP000241440"/>
    </source>
</evidence>
<sequence length="107" mass="11378">MAAILAAIVAFFTSGTFASFLVAALIQVLVALGVSLTVVKGIDVGIDYFFDMVKGSFNGVPDNIVTVLGMYGFDNCLNMIMTAHLFVLSVKGITKTKILPSIKQMPN</sequence>
<accession>A0A855SDN7</accession>
<reference evidence="1 2" key="1">
    <citation type="submission" date="2018-01" db="EMBL/GenBank/DDBJ databases">
        <title>Whole genome sequencing of Histamine producing bacteria.</title>
        <authorList>
            <person name="Butler K."/>
        </authorList>
    </citation>
    <scope>NUCLEOTIDE SEQUENCE [LARGE SCALE GENOMIC DNA]</scope>
    <source>
        <strain evidence="1 2">A2-1</strain>
    </source>
</reference>
<dbReference type="EMBL" id="PYOY01000003">
    <property type="protein sequence ID" value="PSX07898.1"/>
    <property type="molecule type" value="Genomic_DNA"/>
</dbReference>
<dbReference type="InterPro" id="IPR019670">
    <property type="entry name" value="DUF2523"/>
</dbReference>
<organism evidence="1 2">
    <name type="scientific">Photobacterium angustum</name>
    <dbReference type="NCBI Taxonomy" id="661"/>
    <lineage>
        <taxon>Bacteria</taxon>
        <taxon>Pseudomonadati</taxon>
        <taxon>Pseudomonadota</taxon>
        <taxon>Gammaproteobacteria</taxon>
        <taxon>Vibrionales</taxon>
        <taxon>Vibrionaceae</taxon>
        <taxon>Photobacterium</taxon>
    </lineage>
</organism>
<comment type="caution">
    <text evidence="1">The sequence shown here is derived from an EMBL/GenBank/DDBJ whole genome shotgun (WGS) entry which is preliminary data.</text>
</comment>